<evidence type="ECO:0000256" key="8">
    <source>
        <dbReference type="ARBA" id="ARBA00022842"/>
    </source>
</evidence>
<keyword evidence="7 9" id="KW-0067">ATP-binding</keyword>
<dbReference type="AlphaFoldDB" id="A0A927IHN9"/>
<keyword evidence="6 9" id="KW-0418">Kinase</keyword>
<dbReference type="InterPro" id="IPR004372">
    <property type="entry name" value="Ac/propionate_kinase"/>
</dbReference>
<feature type="binding site" evidence="9">
    <location>
        <begin position="328"/>
        <end position="332"/>
    </location>
    <ligand>
        <name>ATP</name>
        <dbReference type="ChEBI" id="CHEBI:30616"/>
    </ligand>
</feature>
<evidence type="ECO:0000256" key="2">
    <source>
        <dbReference type="ARBA" id="ARBA00022490"/>
    </source>
</evidence>
<dbReference type="Proteomes" id="UP000622317">
    <property type="component" value="Unassembled WGS sequence"/>
</dbReference>
<comment type="pathway">
    <text evidence="9">Metabolic intermediate biosynthesis; acetyl-CoA biosynthesis; acetyl-CoA from acetate: step 1/2.</text>
</comment>
<comment type="similarity">
    <text evidence="1 9 10">Belongs to the acetokinase family.</text>
</comment>
<comment type="cofactor">
    <cofactor evidence="9">
        <name>Mg(2+)</name>
        <dbReference type="ChEBI" id="CHEBI:18420"/>
    </cofactor>
    <cofactor evidence="9">
        <name>Mn(2+)</name>
        <dbReference type="ChEBI" id="CHEBI:29035"/>
    </cofactor>
    <text evidence="9">Mg(2+). Can also accept Mn(2+).</text>
</comment>
<comment type="function">
    <text evidence="9">Catalyzes the formation of acetyl phosphate from acetate and ATP. Can also catalyze the reverse reaction.</text>
</comment>
<dbReference type="GO" id="GO:0006085">
    <property type="term" value="P:acetyl-CoA biosynthetic process"/>
    <property type="evidence" value="ECO:0007669"/>
    <property type="project" value="UniProtKB-UniRule"/>
</dbReference>
<dbReference type="InterPro" id="IPR043129">
    <property type="entry name" value="ATPase_NBD"/>
</dbReference>
<organism evidence="11 12">
    <name type="scientific">Pelagicoccus enzymogenes</name>
    <dbReference type="NCBI Taxonomy" id="2773457"/>
    <lineage>
        <taxon>Bacteria</taxon>
        <taxon>Pseudomonadati</taxon>
        <taxon>Verrucomicrobiota</taxon>
        <taxon>Opitutia</taxon>
        <taxon>Puniceicoccales</taxon>
        <taxon>Pelagicoccaceae</taxon>
        <taxon>Pelagicoccus</taxon>
    </lineage>
</organism>
<feature type="binding site" evidence="9">
    <location>
        <position position="14"/>
    </location>
    <ligand>
        <name>ATP</name>
        <dbReference type="ChEBI" id="CHEBI:30616"/>
    </ligand>
</feature>
<dbReference type="EC" id="2.7.2.1" evidence="9"/>
<evidence type="ECO:0000256" key="10">
    <source>
        <dbReference type="RuleBase" id="RU003835"/>
    </source>
</evidence>
<dbReference type="GO" id="GO:0005829">
    <property type="term" value="C:cytosol"/>
    <property type="evidence" value="ECO:0007669"/>
    <property type="project" value="TreeGrafter"/>
</dbReference>
<dbReference type="SUPFAM" id="SSF53067">
    <property type="entry name" value="Actin-like ATPase domain"/>
    <property type="match status" value="2"/>
</dbReference>
<feature type="binding site" evidence="9">
    <location>
        <position position="7"/>
    </location>
    <ligand>
        <name>Mg(2+)</name>
        <dbReference type="ChEBI" id="CHEBI:18420"/>
    </ligand>
</feature>
<feature type="binding site" evidence="9">
    <location>
        <position position="88"/>
    </location>
    <ligand>
        <name>substrate</name>
    </ligand>
</feature>
<dbReference type="PROSITE" id="PS01076">
    <property type="entry name" value="ACETATE_KINASE_2"/>
    <property type="match status" value="1"/>
</dbReference>
<accession>A0A927IHN9</accession>
<evidence type="ECO:0000256" key="9">
    <source>
        <dbReference type="HAMAP-Rule" id="MF_00020"/>
    </source>
</evidence>
<dbReference type="InterPro" id="IPR000890">
    <property type="entry name" value="Aliphatic_acid_kin_short-chain"/>
</dbReference>
<name>A0A927IHN9_9BACT</name>
<comment type="subunit">
    <text evidence="9">Homodimer.</text>
</comment>
<evidence type="ECO:0000256" key="3">
    <source>
        <dbReference type="ARBA" id="ARBA00022679"/>
    </source>
</evidence>
<keyword evidence="8 9" id="KW-0460">Magnesium</keyword>
<keyword evidence="12" id="KW-1185">Reference proteome</keyword>
<evidence type="ECO:0000256" key="5">
    <source>
        <dbReference type="ARBA" id="ARBA00022741"/>
    </source>
</evidence>
<dbReference type="EMBL" id="JACYFG010000032">
    <property type="protein sequence ID" value="MBD5779999.1"/>
    <property type="molecule type" value="Genomic_DNA"/>
</dbReference>
<feature type="site" description="Transition state stabilizer" evidence="9">
    <location>
        <position position="177"/>
    </location>
</feature>
<proteinExistence type="inferred from homology"/>
<dbReference type="PIRSF" id="PIRSF000722">
    <property type="entry name" value="Acetate_prop_kin"/>
    <property type="match status" value="1"/>
</dbReference>
<sequence>MNILVINCGSSSLKFSVIDTQTGKDLARGLFDKLGSQAPSFKLESPLLSAPKKGNLPGGSEHEASLDTLANFLASDEMHLEIEAVGHRVVHGGERFTSACLMDQEALDAVKSCSSLAPLHNPANLLGIESSRQHFPELPQVGVFDTAFHQTIEPEAYLYAIPYELYREHGIRRYGFHGSSHKYVTSEAARILGKPLDQTSIITAHLGNGCSAAAIENGACVDTTMGLTPLEGLVMGTRSGDLDPGIVFHLHRALGLSIEEIDTILNKKSGLLGLSEFSNDMRSLRQASANGNEAAKRAVSIFTRRLAKSIASLRAALDKCDALVFTGGIGENDVQTRTETLVRLQHLGMLVDEQANATAGVDQDGIISQANSPVKVIVIPTNEELMIARETEQLVGSK</sequence>
<feature type="site" description="Transition state stabilizer" evidence="9">
    <location>
        <position position="238"/>
    </location>
</feature>
<dbReference type="GO" id="GO:0000287">
    <property type="term" value="F:magnesium ion binding"/>
    <property type="evidence" value="ECO:0007669"/>
    <property type="project" value="UniProtKB-UniRule"/>
</dbReference>
<feature type="active site" description="Proton donor/acceptor" evidence="9">
    <location>
        <position position="145"/>
    </location>
</feature>
<dbReference type="CDD" id="cd24010">
    <property type="entry name" value="ASKHA_NBD_AcK_PK"/>
    <property type="match status" value="1"/>
</dbReference>
<keyword evidence="2 9" id="KW-0963">Cytoplasm</keyword>
<dbReference type="HAMAP" id="MF_00020">
    <property type="entry name" value="Acetate_kinase"/>
    <property type="match status" value="1"/>
</dbReference>
<keyword evidence="3 9" id="KW-0808">Transferase</keyword>
<dbReference type="GO" id="GO:0008776">
    <property type="term" value="F:acetate kinase activity"/>
    <property type="evidence" value="ECO:0007669"/>
    <property type="project" value="UniProtKB-UniRule"/>
</dbReference>
<comment type="caution">
    <text evidence="11">The sequence shown here is derived from an EMBL/GenBank/DDBJ whole genome shotgun (WGS) entry which is preliminary data.</text>
</comment>
<evidence type="ECO:0000313" key="12">
    <source>
        <dbReference type="Proteomes" id="UP000622317"/>
    </source>
</evidence>
<feature type="binding site" evidence="9">
    <location>
        <position position="383"/>
    </location>
    <ligand>
        <name>Mg(2+)</name>
        <dbReference type="ChEBI" id="CHEBI:18420"/>
    </ligand>
</feature>
<dbReference type="PANTHER" id="PTHR21060:SF21">
    <property type="entry name" value="ACETATE KINASE"/>
    <property type="match status" value="1"/>
</dbReference>
<dbReference type="PANTHER" id="PTHR21060">
    <property type="entry name" value="ACETATE KINASE"/>
    <property type="match status" value="1"/>
</dbReference>
<gene>
    <name evidence="9" type="primary">ackA</name>
    <name evidence="11" type="ORF">IEN85_10910</name>
</gene>
<dbReference type="GO" id="GO:0005524">
    <property type="term" value="F:ATP binding"/>
    <property type="evidence" value="ECO:0007669"/>
    <property type="project" value="UniProtKB-KW"/>
</dbReference>
<comment type="subcellular location">
    <subcellularLocation>
        <location evidence="9">Cytoplasm</location>
    </subcellularLocation>
</comment>
<dbReference type="RefSeq" id="WP_191617118.1">
    <property type="nucleotide sequence ID" value="NZ_JACYFG010000032.1"/>
</dbReference>
<protein>
    <recommendedName>
        <fullName evidence="9">Acetate kinase</fullName>
        <ecNumber evidence="9">2.7.2.1</ecNumber>
    </recommendedName>
    <alternativeName>
        <fullName evidence="9">Acetokinase</fullName>
    </alternativeName>
</protein>
<dbReference type="Pfam" id="PF00871">
    <property type="entry name" value="Acetate_kinase"/>
    <property type="match status" value="1"/>
</dbReference>
<keyword evidence="4 9" id="KW-0479">Metal-binding</keyword>
<comment type="catalytic activity">
    <reaction evidence="9">
        <text>acetate + ATP = acetyl phosphate + ADP</text>
        <dbReference type="Rhea" id="RHEA:11352"/>
        <dbReference type="ChEBI" id="CHEBI:22191"/>
        <dbReference type="ChEBI" id="CHEBI:30089"/>
        <dbReference type="ChEBI" id="CHEBI:30616"/>
        <dbReference type="ChEBI" id="CHEBI:456216"/>
        <dbReference type="EC" id="2.7.2.1"/>
    </reaction>
</comment>
<keyword evidence="5 9" id="KW-0547">Nucleotide-binding</keyword>
<feature type="binding site" evidence="9">
    <location>
        <begin position="280"/>
        <end position="282"/>
    </location>
    <ligand>
        <name>ATP</name>
        <dbReference type="ChEBI" id="CHEBI:30616"/>
    </ligand>
</feature>
<dbReference type="PRINTS" id="PR00471">
    <property type="entry name" value="ACETATEKNASE"/>
</dbReference>
<dbReference type="Gene3D" id="3.30.420.40">
    <property type="match status" value="2"/>
</dbReference>
<dbReference type="NCBIfam" id="TIGR00016">
    <property type="entry name" value="ackA"/>
    <property type="match status" value="1"/>
</dbReference>
<evidence type="ECO:0000256" key="6">
    <source>
        <dbReference type="ARBA" id="ARBA00022777"/>
    </source>
</evidence>
<reference evidence="11" key="1">
    <citation type="submission" date="2020-09" db="EMBL/GenBank/DDBJ databases">
        <title>Pelagicoccus enzymogenes sp. nov. with an EPS production, isolated from marine sediment.</title>
        <authorList>
            <person name="Feng X."/>
        </authorList>
    </citation>
    <scope>NUCLEOTIDE SEQUENCE</scope>
    <source>
        <strain evidence="11">NFK12</strain>
    </source>
</reference>
<dbReference type="PROSITE" id="PS01075">
    <property type="entry name" value="ACETATE_KINASE_1"/>
    <property type="match status" value="1"/>
</dbReference>
<dbReference type="GO" id="GO:0006083">
    <property type="term" value="P:acetate metabolic process"/>
    <property type="evidence" value="ECO:0007669"/>
    <property type="project" value="TreeGrafter"/>
</dbReference>
<evidence type="ECO:0000256" key="7">
    <source>
        <dbReference type="ARBA" id="ARBA00022840"/>
    </source>
</evidence>
<dbReference type="InterPro" id="IPR023865">
    <property type="entry name" value="Aliphatic_acid_kinase_CS"/>
</dbReference>
<evidence type="ECO:0000256" key="1">
    <source>
        <dbReference type="ARBA" id="ARBA00008748"/>
    </source>
</evidence>
<evidence type="ECO:0000256" key="4">
    <source>
        <dbReference type="ARBA" id="ARBA00022723"/>
    </source>
</evidence>
<feature type="binding site" evidence="9">
    <location>
        <begin position="205"/>
        <end position="209"/>
    </location>
    <ligand>
        <name>ATP</name>
        <dbReference type="ChEBI" id="CHEBI:30616"/>
    </ligand>
</feature>
<evidence type="ECO:0000313" key="11">
    <source>
        <dbReference type="EMBL" id="MBD5779999.1"/>
    </source>
</evidence>